<evidence type="ECO:0000256" key="2">
    <source>
        <dbReference type="ARBA" id="ARBA00022617"/>
    </source>
</evidence>
<dbReference type="PANTHER" id="PTHR24304:SF2">
    <property type="entry name" value="24-HYDROXYCHOLESTEROL 7-ALPHA-HYDROXYLASE"/>
    <property type="match status" value="1"/>
</dbReference>
<reference evidence="7 8" key="1">
    <citation type="submission" date="2020-08" db="EMBL/GenBank/DDBJ databases">
        <title>Genomic Encyclopedia of Type Strains, Phase III (KMG-III): the genomes of soil and plant-associated and newly described type strains.</title>
        <authorList>
            <person name="Whitman W."/>
        </authorList>
    </citation>
    <scope>NUCLEOTIDE SEQUENCE [LARGE SCALE GENOMIC DNA]</scope>
    <source>
        <strain evidence="7 8">CECT 8654</strain>
    </source>
</reference>
<organism evidence="7 8">
    <name type="scientific">Litorivivens lipolytica</name>
    <dbReference type="NCBI Taxonomy" id="1524264"/>
    <lineage>
        <taxon>Bacteria</taxon>
        <taxon>Pseudomonadati</taxon>
        <taxon>Pseudomonadota</taxon>
        <taxon>Gammaproteobacteria</taxon>
        <taxon>Litorivivens</taxon>
    </lineage>
</organism>
<dbReference type="PRINTS" id="PR00465">
    <property type="entry name" value="EP450IV"/>
</dbReference>
<comment type="cofactor">
    <cofactor evidence="5">
        <name>heme</name>
        <dbReference type="ChEBI" id="CHEBI:30413"/>
    </cofactor>
</comment>
<evidence type="ECO:0000256" key="5">
    <source>
        <dbReference type="PIRSR" id="PIRSR602403-1"/>
    </source>
</evidence>
<evidence type="ECO:0000256" key="1">
    <source>
        <dbReference type="ARBA" id="ARBA00010617"/>
    </source>
</evidence>
<evidence type="ECO:0000256" key="6">
    <source>
        <dbReference type="RuleBase" id="RU000461"/>
    </source>
</evidence>
<dbReference type="InterPro" id="IPR017972">
    <property type="entry name" value="Cyt_P450_CS"/>
</dbReference>
<dbReference type="SUPFAM" id="SSF48264">
    <property type="entry name" value="Cytochrome P450"/>
    <property type="match status" value="1"/>
</dbReference>
<dbReference type="Gene3D" id="1.10.630.10">
    <property type="entry name" value="Cytochrome P450"/>
    <property type="match status" value="1"/>
</dbReference>
<dbReference type="GO" id="GO:0008168">
    <property type="term" value="F:methyltransferase activity"/>
    <property type="evidence" value="ECO:0007669"/>
    <property type="project" value="UniProtKB-KW"/>
</dbReference>
<keyword evidence="3 5" id="KW-0479">Metal-binding</keyword>
<dbReference type="PROSITE" id="PS00086">
    <property type="entry name" value="CYTOCHROME_P450"/>
    <property type="match status" value="1"/>
</dbReference>
<dbReference type="InterPro" id="IPR050529">
    <property type="entry name" value="CYP450_sterol_14alpha_dmase"/>
</dbReference>
<evidence type="ECO:0000256" key="4">
    <source>
        <dbReference type="ARBA" id="ARBA00023004"/>
    </source>
</evidence>
<keyword evidence="7" id="KW-0808">Transferase</keyword>
<dbReference type="CDD" id="cd11042">
    <property type="entry name" value="CYP51-like"/>
    <property type="match status" value="1"/>
</dbReference>
<dbReference type="GO" id="GO:0005506">
    <property type="term" value="F:iron ion binding"/>
    <property type="evidence" value="ECO:0007669"/>
    <property type="project" value="InterPro"/>
</dbReference>
<dbReference type="RefSeq" id="WP_183411352.1">
    <property type="nucleotide sequence ID" value="NZ_JACHWY010000003.1"/>
</dbReference>
<dbReference type="EMBL" id="JACHWY010000003">
    <property type="protein sequence ID" value="MBB3048571.1"/>
    <property type="molecule type" value="Genomic_DNA"/>
</dbReference>
<keyword evidence="4 5" id="KW-0408">Iron</keyword>
<evidence type="ECO:0000313" key="8">
    <source>
        <dbReference type="Proteomes" id="UP000537130"/>
    </source>
</evidence>
<name>A0A7W4Z845_9GAMM</name>
<proteinExistence type="inferred from homology"/>
<dbReference type="AlphaFoldDB" id="A0A7W4Z845"/>
<dbReference type="InterPro" id="IPR002403">
    <property type="entry name" value="Cyt_P450_E_grp-IV"/>
</dbReference>
<sequence length="453" mass="51704">MSTQAVNTSKTIPVASGAQTEGGHYLEFINTPLAFMRRVFEECGEVGQFDMGGLPTVLMIGPEAHEAFFRAPDDQLSASEAYQMMVPVFGEGVQYGAEPHIERQQLKIQYQGLKHDKMSSYAGVVAQEVIDFTKDWGDEGEMDFYEAFTDLTLRTSTHCLLGSVFRYRLTDEFADLYRDLENGIDPSALLDPNQQKETFKKRDIARERLQELITEEIHRRRDAEAKGEEPLDDMLNIYMTAEYEDGRKLTEHEITGLVIWFMFAGHHTSSNTSAWTLVEIARHPQYHAELVGEIDKLFDGGQELSFNALREIPLLEGFIREALRLHPPLNAISRRVMKPFQFKDYLIEPGCNVMLCPWVAHKLPEYFPNPETFDPKRPAPDNVFAAIPFGGGRRKCVGNAFALLQVKAIFCELLRNFEFELTMPAEDYQEIMPALILRPSDPCTLRYKRRKGV</sequence>
<protein>
    <submittedName>
        <fullName evidence="7">Sterol 14-demethylase</fullName>
        <ecNumber evidence="7">1.14.14.154</ecNumber>
    </submittedName>
</protein>
<dbReference type="PRINTS" id="PR00385">
    <property type="entry name" value="P450"/>
</dbReference>
<dbReference type="Proteomes" id="UP000537130">
    <property type="component" value="Unassembled WGS sequence"/>
</dbReference>
<keyword evidence="7" id="KW-0489">Methyltransferase</keyword>
<dbReference type="GO" id="GO:0020037">
    <property type="term" value="F:heme binding"/>
    <property type="evidence" value="ECO:0007669"/>
    <property type="project" value="InterPro"/>
</dbReference>
<dbReference type="EC" id="1.14.14.154" evidence="7"/>
<keyword evidence="2 5" id="KW-0349">Heme</keyword>
<evidence type="ECO:0000256" key="3">
    <source>
        <dbReference type="ARBA" id="ARBA00022723"/>
    </source>
</evidence>
<keyword evidence="6" id="KW-0503">Monooxygenase</keyword>
<keyword evidence="8" id="KW-1185">Reference proteome</keyword>
<dbReference type="Pfam" id="PF00067">
    <property type="entry name" value="p450"/>
    <property type="match status" value="1"/>
</dbReference>
<feature type="binding site" description="axial binding residue" evidence="5">
    <location>
        <position position="396"/>
    </location>
    <ligand>
        <name>heme</name>
        <dbReference type="ChEBI" id="CHEBI:30413"/>
    </ligand>
    <ligandPart>
        <name>Fe</name>
        <dbReference type="ChEBI" id="CHEBI:18248"/>
    </ligandPart>
</feature>
<accession>A0A7W4Z845</accession>
<keyword evidence="6 7" id="KW-0560">Oxidoreductase</keyword>
<dbReference type="GO" id="GO:0008398">
    <property type="term" value="F:sterol 14-demethylase activity"/>
    <property type="evidence" value="ECO:0007669"/>
    <property type="project" value="UniProtKB-EC"/>
</dbReference>
<comment type="similarity">
    <text evidence="1 6">Belongs to the cytochrome P450 family.</text>
</comment>
<dbReference type="PANTHER" id="PTHR24304">
    <property type="entry name" value="CYTOCHROME P450 FAMILY 7"/>
    <property type="match status" value="1"/>
</dbReference>
<gene>
    <name evidence="7" type="ORF">FHR99_002845</name>
</gene>
<dbReference type="GO" id="GO:0032259">
    <property type="term" value="P:methylation"/>
    <property type="evidence" value="ECO:0007669"/>
    <property type="project" value="UniProtKB-KW"/>
</dbReference>
<dbReference type="InterPro" id="IPR036396">
    <property type="entry name" value="Cyt_P450_sf"/>
</dbReference>
<evidence type="ECO:0000313" key="7">
    <source>
        <dbReference type="EMBL" id="MBB3048571.1"/>
    </source>
</evidence>
<comment type="caution">
    <text evidence="7">The sequence shown here is derived from an EMBL/GenBank/DDBJ whole genome shotgun (WGS) entry which is preliminary data.</text>
</comment>
<dbReference type="InterPro" id="IPR001128">
    <property type="entry name" value="Cyt_P450"/>
</dbReference>